<feature type="transmembrane region" description="Helical" evidence="12">
    <location>
        <begin position="491"/>
        <end position="510"/>
    </location>
</feature>
<evidence type="ECO:0000313" key="14">
    <source>
        <dbReference type="EMBL" id="MBC1177285.1"/>
    </source>
</evidence>
<evidence type="ECO:0000313" key="16">
    <source>
        <dbReference type="Proteomes" id="UP000092461"/>
    </source>
</evidence>
<reference evidence="16" key="1">
    <citation type="submission" date="2012-05" db="EMBL/GenBank/DDBJ databases">
        <title>Whole Genome Assembly of Lutzomyia longipalpis.</title>
        <authorList>
            <person name="Richards S."/>
            <person name="Qu C."/>
            <person name="Dillon R."/>
            <person name="Worley K."/>
            <person name="Scherer S."/>
            <person name="Batterton M."/>
            <person name="Taylor A."/>
            <person name="Hawes A."/>
            <person name="Hernandez B."/>
            <person name="Kovar C."/>
            <person name="Mandapat C."/>
            <person name="Pham C."/>
            <person name="Qu C."/>
            <person name="Jing C."/>
            <person name="Bess C."/>
            <person name="Bandaranaike D."/>
            <person name="Ngo D."/>
            <person name="Ongeri F."/>
            <person name="Arias F."/>
            <person name="Lara F."/>
            <person name="Weissenberger G."/>
            <person name="Kamau G."/>
            <person name="Han H."/>
            <person name="Shen H."/>
            <person name="Dinh H."/>
            <person name="Khalil I."/>
            <person name="Jones J."/>
            <person name="Shafer J."/>
            <person name="Jayaseelan J."/>
            <person name="Quiroz J."/>
            <person name="Blankenburg K."/>
            <person name="Nguyen L."/>
            <person name="Jackson L."/>
            <person name="Francisco L."/>
            <person name="Tang L.-Y."/>
            <person name="Pu L.-L."/>
            <person name="Perales L."/>
            <person name="Lorensuhewa L."/>
            <person name="Munidasa M."/>
            <person name="Coyle M."/>
            <person name="Taylor M."/>
            <person name="Puazo M."/>
            <person name="Firestine M."/>
            <person name="Scheel M."/>
            <person name="Javaid M."/>
            <person name="Wang M."/>
            <person name="Li M."/>
            <person name="Tabassum N."/>
            <person name="Saada N."/>
            <person name="Osuji N."/>
            <person name="Aqrawi P."/>
            <person name="Fu Q."/>
            <person name="Thornton R."/>
            <person name="Raj R."/>
            <person name="Goodspeed R."/>
            <person name="Mata R."/>
            <person name="Najjar R."/>
            <person name="Gubbala S."/>
            <person name="Lee S."/>
            <person name="Denson S."/>
            <person name="Patil S."/>
            <person name="Macmil S."/>
            <person name="Qi S."/>
            <person name="Matskevitch T."/>
            <person name="Palculict T."/>
            <person name="Mathew T."/>
            <person name="Vee V."/>
            <person name="Velamala V."/>
            <person name="Korchina V."/>
            <person name="Cai W."/>
            <person name="Liu W."/>
            <person name="Dai W."/>
            <person name="Zou X."/>
            <person name="Zhu Y."/>
            <person name="Zhang Y."/>
            <person name="Wu Y.-Q."/>
            <person name="Xin Y."/>
            <person name="Nazarath L."/>
            <person name="Kovar C."/>
            <person name="Han Y."/>
            <person name="Muzny D."/>
            <person name="Gibbs R."/>
        </authorList>
    </citation>
    <scope>NUCLEOTIDE SEQUENCE [LARGE SCALE GENOMIC DNA]</scope>
    <source>
        <strain evidence="16">Jacobina</strain>
    </source>
</reference>
<organism evidence="15 16">
    <name type="scientific">Lutzomyia longipalpis</name>
    <name type="common">Sand fly</name>
    <dbReference type="NCBI Taxonomy" id="7200"/>
    <lineage>
        <taxon>Eukaryota</taxon>
        <taxon>Metazoa</taxon>
        <taxon>Ecdysozoa</taxon>
        <taxon>Arthropoda</taxon>
        <taxon>Hexapoda</taxon>
        <taxon>Insecta</taxon>
        <taxon>Pterygota</taxon>
        <taxon>Neoptera</taxon>
        <taxon>Endopterygota</taxon>
        <taxon>Diptera</taxon>
        <taxon>Nematocera</taxon>
        <taxon>Psychodoidea</taxon>
        <taxon>Psychodidae</taxon>
        <taxon>Lutzomyia</taxon>
        <taxon>Lutzomyia</taxon>
    </lineage>
</organism>
<evidence type="ECO:0000256" key="5">
    <source>
        <dbReference type="ARBA" id="ARBA00022847"/>
    </source>
</evidence>
<dbReference type="VEuPathDB" id="VectorBase:LLONM1_001737"/>
<dbReference type="GO" id="GO:0006814">
    <property type="term" value="P:sodium ion transport"/>
    <property type="evidence" value="ECO:0007669"/>
    <property type="project" value="UniProtKB-KW"/>
</dbReference>
<keyword evidence="9" id="KW-0739">Sodium transport</keyword>
<evidence type="ECO:0000256" key="2">
    <source>
        <dbReference type="ARBA" id="ARBA00008586"/>
    </source>
</evidence>
<protein>
    <recommendedName>
        <fullName evidence="11">Putative inorganic phosphate cotransporter</fullName>
    </recommendedName>
</protein>
<dbReference type="PANTHER" id="PTHR11662">
    <property type="entry name" value="SOLUTE CARRIER FAMILY 17"/>
    <property type="match status" value="1"/>
</dbReference>
<dbReference type="InterPro" id="IPR050382">
    <property type="entry name" value="MFS_Na/Anion_cotransporter"/>
</dbReference>
<keyword evidence="3" id="KW-0813">Transport</keyword>
<dbReference type="FunFam" id="1.20.1250.20:FF:000003">
    <property type="entry name" value="Solute carrier family 17 member 3"/>
    <property type="match status" value="1"/>
</dbReference>
<feature type="transmembrane region" description="Helical" evidence="12">
    <location>
        <begin position="313"/>
        <end position="337"/>
    </location>
</feature>
<sequence>MDEKKQPSPPGGLFGVRHLQTFLLFLCLTIAYAMRVNLSVAIVAMVDRNSTNPDFEEYDWDEKTQSVILSSFFWGYIVTQVPAGKLAQTYGAKLMLIFAMAICSVLNILTPFGASYGGWKLVVASRVLQGLCQGFIFPSTHTLLSKWAPVSERGKLSTYCYSGSQFGTVIMLSASGFLASSFLGWPSVFYVSGFAGVFWSILWYFFGGNSPAEFKSISPEEKEFIEKSIGVPEKFGTVIMLSASGFLASSFLGWPSVFYVSGFAGVFWSILWYFFGGNSPAEFKSISPEEKEFIEKSLGVPEKEGKKSTSTPWLSIFTSLPFLSLMLVHCGHNWGFWTLLTKIPTYMKNVLDMDIKQNALLSALPYLAMCLMSYVFSYLADILSRREVIPLHVSRKLFNSIGHLIPMLALIALGYVTKDSVDMAVGLLTIAVGINSATYLGFQVNHIDLAPNHAGVLMGITNGAANVMSIIAPLVVGFVVQDSTDPYQWRLVFFISAAIYLIGNTLFVIFGRTEVQSWNNPEPKIVSTVSTKEKEIEEGRCPK</sequence>
<dbReference type="EMBL" id="GITU01008582">
    <property type="protein sequence ID" value="MBC1177285.1"/>
    <property type="molecule type" value="Transcribed_RNA"/>
</dbReference>
<dbReference type="InterPro" id="IPR011701">
    <property type="entry name" value="MFS"/>
</dbReference>
<name>A0A1B0CIW7_LUTLO</name>
<feature type="transmembrane region" description="Helical" evidence="12">
    <location>
        <begin position="258"/>
        <end position="275"/>
    </location>
</feature>
<dbReference type="InterPro" id="IPR020846">
    <property type="entry name" value="MFS_dom"/>
</dbReference>
<keyword evidence="6 12" id="KW-1133">Transmembrane helix</keyword>
<feature type="domain" description="Major facilitator superfamily (MFS) profile" evidence="13">
    <location>
        <begin position="13"/>
        <end position="515"/>
    </location>
</feature>
<comment type="similarity">
    <text evidence="2">Belongs to the major facilitator superfamily. Sodium/anion cotransporter family.</text>
</comment>
<evidence type="ECO:0000256" key="10">
    <source>
        <dbReference type="ARBA" id="ARBA00054632"/>
    </source>
</evidence>
<keyword evidence="9" id="KW-0406">Ion transport</keyword>
<evidence type="ECO:0000256" key="9">
    <source>
        <dbReference type="ARBA" id="ARBA00023201"/>
    </source>
</evidence>
<keyword evidence="8 12" id="KW-0472">Membrane</keyword>
<dbReference type="AlphaFoldDB" id="A0A1B0CIW7"/>
<dbReference type="CDD" id="cd17318">
    <property type="entry name" value="MFS_SLC17"/>
    <property type="match status" value="1"/>
</dbReference>
<dbReference type="InterPro" id="IPR036259">
    <property type="entry name" value="MFS_trans_sf"/>
</dbReference>
<dbReference type="EMBL" id="AJWK01013835">
    <property type="status" value="NOT_ANNOTATED_CDS"/>
    <property type="molecule type" value="Genomic_DNA"/>
</dbReference>
<evidence type="ECO:0000256" key="3">
    <source>
        <dbReference type="ARBA" id="ARBA00022448"/>
    </source>
</evidence>
<comment type="function">
    <text evidence="10">May be an inorganic phosphate cotransporter.</text>
</comment>
<reference evidence="15" key="3">
    <citation type="submission" date="2020-05" db="UniProtKB">
        <authorList>
            <consortium name="EnsemblMetazoa"/>
        </authorList>
    </citation>
    <scope>IDENTIFICATION</scope>
    <source>
        <strain evidence="15">Jacobina</strain>
    </source>
</reference>
<keyword evidence="16" id="KW-1185">Reference proteome</keyword>
<proteinExistence type="inferred from homology"/>
<evidence type="ECO:0000259" key="13">
    <source>
        <dbReference type="PROSITE" id="PS50850"/>
    </source>
</evidence>
<dbReference type="GO" id="GO:0006820">
    <property type="term" value="P:monoatomic anion transport"/>
    <property type="evidence" value="ECO:0007669"/>
    <property type="project" value="TreeGrafter"/>
</dbReference>
<accession>A0A1B0CIW7</accession>
<evidence type="ECO:0000256" key="8">
    <source>
        <dbReference type="ARBA" id="ARBA00023136"/>
    </source>
</evidence>
<dbReference type="Pfam" id="PF07690">
    <property type="entry name" value="MFS_1"/>
    <property type="match status" value="2"/>
</dbReference>
<dbReference type="EnsemblMetazoa" id="LLOJ004400-RA">
    <property type="protein sequence ID" value="LLOJ004400-PA"/>
    <property type="gene ID" value="LLOJ004400"/>
</dbReference>
<evidence type="ECO:0000256" key="1">
    <source>
        <dbReference type="ARBA" id="ARBA00004141"/>
    </source>
</evidence>
<evidence type="ECO:0000256" key="4">
    <source>
        <dbReference type="ARBA" id="ARBA00022692"/>
    </source>
</evidence>
<evidence type="ECO:0000256" key="6">
    <source>
        <dbReference type="ARBA" id="ARBA00022989"/>
    </source>
</evidence>
<dbReference type="Proteomes" id="UP000092461">
    <property type="component" value="Unassembled WGS sequence"/>
</dbReference>
<dbReference type="GO" id="GO:0016020">
    <property type="term" value="C:membrane"/>
    <property type="evidence" value="ECO:0007669"/>
    <property type="project" value="UniProtKB-SubCell"/>
</dbReference>
<evidence type="ECO:0000313" key="15">
    <source>
        <dbReference type="EnsemblMetazoa" id="LLOJ004400-PA"/>
    </source>
</evidence>
<dbReference type="VEuPathDB" id="VectorBase:LLOJ004400"/>
<dbReference type="PANTHER" id="PTHR11662:SF280">
    <property type="entry name" value="FI21844P1-RELATED"/>
    <property type="match status" value="1"/>
</dbReference>
<reference evidence="14" key="2">
    <citation type="journal article" date="2020" name="BMC">
        <title>Leishmania infection induces a limited differential gene expression in the sand fly midgut.</title>
        <authorList>
            <person name="Coutinho-Abreu I.V."/>
            <person name="Serafim T.D."/>
            <person name="Meneses C."/>
            <person name="Kamhawi S."/>
            <person name="Oliveira F."/>
            <person name="Valenzuela J.G."/>
        </authorList>
    </citation>
    <scope>NUCLEOTIDE SEQUENCE</scope>
    <source>
        <strain evidence="14">Jacobina</strain>
        <tissue evidence="14">Midgut</tissue>
    </source>
</reference>
<feature type="transmembrane region" description="Helical" evidence="12">
    <location>
        <begin position="357"/>
        <end position="376"/>
    </location>
</feature>
<dbReference type="PROSITE" id="PS50850">
    <property type="entry name" value="MFS"/>
    <property type="match status" value="1"/>
</dbReference>
<feature type="transmembrane region" description="Helical" evidence="12">
    <location>
        <begin position="94"/>
        <end position="112"/>
    </location>
</feature>
<feature type="transmembrane region" description="Helical" evidence="12">
    <location>
        <begin position="21"/>
        <end position="46"/>
    </location>
</feature>
<dbReference type="EMBL" id="AJWK01013834">
    <property type="status" value="NOT_ANNOTATED_CDS"/>
    <property type="molecule type" value="Genomic_DNA"/>
</dbReference>
<feature type="transmembrane region" description="Helical" evidence="12">
    <location>
        <begin position="454"/>
        <end position="479"/>
    </location>
</feature>
<dbReference type="SUPFAM" id="SSF103473">
    <property type="entry name" value="MFS general substrate transporter"/>
    <property type="match status" value="2"/>
</dbReference>
<dbReference type="Gene3D" id="1.20.1250.20">
    <property type="entry name" value="MFS general substrate transporter like domains"/>
    <property type="match status" value="3"/>
</dbReference>
<dbReference type="GO" id="GO:0015293">
    <property type="term" value="F:symporter activity"/>
    <property type="evidence" value="ECO:0007669"/>
    <property type="project" value="UniProtKB-KW"/>
</dbReference>
<keyword evidence="7" id="KW-0915">Sodium</keyword>
<comment type="subcellular location">
    <subcellularLocation>
        <location evidence="1">Membrane</location>
        <topology evidence="1">Multi-pass membrane protein</topology>
    </subcellularLocation>
</comment>
<feature type="transmembrane region" description="Helical" evidence="12">
    <location>
        <begin position="423"/>
        <end position="442"/>
    </location>
</feature>
<keyword evidence="5" id="KW-0769">Symport</keyword>
<evidence type="ECO:0000256" key="12">
    <source>
        <dbReference type="SAM" id="Phobius"/>
    </source>
</evidence>
<evidence type="ECO:0000256" key="11">
    <source>
        <dbReference type="ARBA" id="ARBA00068450"/>
    </source>
</evidence>
<feature type="transmembrane region" description="Helical" evidence="12">
    <location>
        <begin position="397"/>
        <end position="417"/>
    </location>
</feature>
<feature type="transmembrane region" description="Helical" evidence="12">
    <location>
        <begin position="188"/>
        <end position="206"/>
    </location>
</feature>
<evidence type="ECO:0000256" key="7">
    <source>
        <dbReference type="ARBA" id="ARBA00023053"/>
    </source>
</evidence>
<keyword evidence="4 12" id="KW-0812">Transmembrane</keyword>
<dbReference type="FunFam" id="1.20.1250.20:FF:000144">
    <property type="entry name" value="Picot, isoform B"/>
    <property type="match status" value="1"/>
</dbReference>